<dbReference type="GO" id="GO:0016020">
    <property type="term" value="C:membrane"/>
    <property type="evidence" value="ECO:0007669"/>
    <property type="project" value="UniProtKB-SubCell"/>
</dbReference>
<evidence type="ECO:0000256" key="5">
    <source>
        <dbReference type="ARBA" id="ARBA00023136"/>
    </source>
</evidence>
<feature type="transmembrane region" description="Helical" evidence="7">
    <location>
        <begin position="244"/>
        <end position="265"/>
    </location>
</feature>
<evidence type="ECO:0000256" key="4">
    <source>
        <dbReference type="ARBA" id="ARBA00022989"/>
    </source>
</evidence>
<feature type="transmembrane region" description="Helical" evidence="7">
    <location>
        <begin position="380"/>
        <end position="405"/>
    </location>
</feature>
<feature type="transmembrane region" description="Helical" evidence="7">
    <location>
        <begin position="450"/>
        <end position="469"/>
    </location>
</feature>
<dbReference type="PRINTS" id="PR01035">
    <property type="entry name" value="TCRTETA"/>
</dbReference>
<feature type="region of interest" description="Disordered" evidence="6">
    <location>
        <begin position="94"/>
        <end position="138"/>
    </location>
</feature>
<dbReference type="InterPro" id="IPR036259">
    <property type="entry name" value="MFS_trans_sf"/>
</dbReference>
<feature type="transmembrane region" description="Helical" evidence="7">
    <location>
        <begin position="556"/>
        <end position="576"/>
    </location>
</feature>
<dbReference type="InterPro" id="IPR020846">
    <property type="entry name" value="MFS_dom"/>
</dbReference>
<comment type="subcellular location">
    <subcellularLocation>
        <location evidence="1">Membrane</location>
        <topology evidence="1">Multi-pass membrane protein</topology>
    </subcellularLocation>
</comment>
<evidence type="ECO:0000313" key="9">
    <source>
        <dbReference type="EMBL" id="SPQ18565.1"/>
    </source>
</evidence>
<keyword evidence="2" id="KW-0813">Transport</keyword>
<feature type="transmembrane region" description="Helical" evidence="7">
    <location>
        <begin position="516"/>
        <end position="536"/>
    </location>
</feature>
<accession>A0A3S4CZU0</accession>
<dbReference type="Pfam" id="PF07690">
    <property type="entry name" value="MFS_1"/>
    <property type="match status" value="1"/>
</dbReference>
<feature type="transmembrane region" description="Helical" evidence="7">
    <location>
        <begin position="277"/>
        <end position="301"/>
    </location>
</feature>
<dbReference type="AlphaFoldDB" id="A0A3S4CZU0"/>
<dbReference type="GO" id="GO:0022857">
    <property type="term" value="F:transmembrane transporter activity"/>
    <property type="evidence" value="ECO:0007669"/>
    <property type="project" value="InterPro"/>
</dbReference>
<feature type="compositionally biased region" description="Low complexity" evidence="6">
    <location>
        <begin position="22"/>
        <end position="34"/>
    </location>
</feature>
<proteinExistence type="predicted"/>
<feature type="transmembrane region" description="Helical" evidence="7">
    <location>
        <begin position="321"/>
        <end position="343"/>
    </location>
</feature>
<organism evidence="9 10">
    <name type="scientific">Thermothielavioides terrestris</name>
    <dbReference type="NCBI Taxonomy" id="2587410"/>
    <lineage>
        <taxon>Eukaryota</taxon>
        <taxon>Fungi</taxon>
        <taxon>Dikarya</taxon>
        <taxon>Ascomycota</taxon>
        <taxon>Pezizomycotina</taxon>
        <taxon>Sordariomycetes</taxon>
        <taxon>Sordariomycetidae</taxon>
        <taxon>Sordariales</taxon>
        <taxon>Chaetomiaceae</taxon>
        <taxon>Thermothielavioides</taxon>
    </lineage>
</organism>
<feature type="transmembrane region" description="Helical" evidence="7">
    <location>
        <begin position="220"/>
        <end position="238"/>
    </location>
</feature>
<dbReference type="CDD" id="cd17330">
    <property type="entry name" value="MFS_SLC46_TetA_like"/>
    <property type="match status" value="1"/>
</dbReference>
<evidence type="ECO:0000256" key="2">
    <source>
        <dbReference type="ARBA" id="ARBA00022448"/>
    </source>
</evidence>
<feature type="transmembrane region" description="Helical" evidence="7">
    <location>
        <begin position="417"/>
        <end position="438"/>
    </location>
</feature>
<evidence type="ECO:0000259" key="8">
    <source>
        <dbReference type="PROSITE" id="PS50850"/>
    </source>
</evidence>
<evidence type="ECO:0000313" key="10">
    <source>
        <dbReference type="Proteomes" id="UP000289323"/>
    </source>
</evidence>
<reference evidence="9 10" key="1">
    <citation type="submission" date="2018-04" db="EMBL/GenBank/DDBJ databases">
        <authorList>
            <person name="Huttner S."/>
            <person name="Dainat J."/>
        </authorList>
    </citation>
    <scope>NUCLEOTIDE SEQUENCE [LARGE SCALE GENOMIC DNA]</scope>
</reference>
<feature type="transmembrane region" description="Helical" evidence="7">
    <location>
        <begin position="186"/>
        <end position="208"/>
    </location>
</feature>
<dbReference type="PROSITE" id="PS50850">
    <property type="entry name" value="MFS"/>
    <property type="match status" value="1"/>
</dbReference>
<feature type="domain" description="Major facilitator superfamily (MFS) profile" evidence="8">
    <location>
        <begin position="149"/>
        <end position="580"/>
    </location>
</feature>
<dbReference type="PANTHER" id="PTHR23504">
    <property type="entry name" value="MAJOR FACILITATOR SUPERFAMILY DOMAIN-CONTAINING PROTEIN 10"/>
    <property type="match status" value="1"/>
</dbReference>
<evidence type="ECO:0000256" key="7">
    <source>
        <dbReference type="SAM" id="Phobius"/>
    </source>
</evidence>
<keyword evidence="3 7" id="KW-0812">Transmembrane</keyword>
<gene>
    <name evidence="9" type="ORF">TT172_LOCUS984</name>
</gene>
<feature type="compositionally biased region" description="Pro residues" evidence="6">
    <location>
        <begin position="1"/>
        <end position="21"/>
    </location>
</feature>
<keyword evidence="5 7" id="KW-0472">Membrane</keyword>
<dbReference type="Proteomes" id="UP000289323">
    <property type="component" value="Unassembled WGS sequence"/>
</dbReference>
<evidence type="ECO:0000256" key="6">
    <source>
        <dbReference type="SAM" id="MobiDB-lite"/>
    </source>
</evidence>
<protein>
    <submittedName>
        <fullName evidence="9">5f3bd042-14c0-4dce-a979-135e8a8f89a5</fullName>
    </submittedName>
</protein>
<evidence type="ECO:0000256" key="3">
    <source>
        <dbReference type="ARBA" id="ARBA00022692"/>
    </source>
</evidence>
<name>A0A3S4CZU0_9PEZI</name>
<dbReference type="PANTHER" id="PTHR23504:SF3">
    <property type="entry name" value="MAJOR FACILITATOR SUPERFAMILY (MFS) PROFILE DOMAIN-CONTAINING PROTEIN"/>
    <property type="match status" value="1"/>
</dbReference>
<dbReference type="InterPro" id="IPR011701">
    <property type="entry name" value="MFS"/>
</dbReference>
<dbReference type="Gene3D" id="1.20.1250.20">
    <property type="entry name" value="MFS general substrate transporter like domains"/>
    <property type="match status" value="1"/>
</dbReference>
<sequence>MPHSLPLPPPPTSPQSPPAPRPQQQQQQQQQVHQAYRFKFDIESNINARPRRPHTNELLYYPLELREGEAGGDHDDEEFYYVCYGDRGHGHGFGKMRAADEDDGSKDATEQTPLLTNRDPVPESEPGEQQVDGANDDDEVADKPFPVWQVVVLCYARWVEPVAYFSIFPYINEMAQENGNLADTDFGFYSGMIESLFSLTQMVVMILWGKAADRFGRKPVLVLSLVGVSLATVLFGMAKTIWEMVLYRSLAGVFAGTVVTIRTMLAELSTSKTQARAFSWFAFASNLGILFGQLIGGALASPARLYPGVFGNLRFFIDYPYALPNLAVGLIGLSAVAVTAIFVEETLVKRPTGDGSPEAAGPGPQELSTVELAKSPGVPLVLYTYGHIMLLAFSYTAIVPVFWYTKVHLGGLGFTPLQISLMMALTGFSQSVWILFVFPPLHHRIGTNGVLKACATAYPFFFAFCPLLSLLLRADTPSTTMVFWIAAPILLSLGCGVAISFTAIQLALNNVSPSPATLGSLNGLALAITSGVRSFSPALFSSLFALGARSQLLGGYAIWVLMVLLALGFTVVSRYMPDYDEMKRRRERAEAAAR</sequence>
<feature type="transmembrane region" description="Helical" evidence="7">
    <location>
        <begin position="481"/>
        <end position="504"/>
    </location>
</feature>
<dbReference type="SUPFAM" id="SSF103473">
    <property type="entry name" value="MFS general substrate transporter"/>
    <property type="match status" value="1"/>
</dbReference>
<keyword evidence="4 7" id="KW-1133">Transmembrane helix</keyword>
<feature type="region of interest" description="Disordered" evidence="6">
    <location>
        <begin position="1"/>
        <end position="34"/>
    </location>
</feature>
<evidence type="ECO:0000256" key="1">
    <source>
        <dbReference type="ARBA" id="ARBA00004141"/>
    </source>
</evidence>
<dbReference type="InterPro" id="IPR001958">
    <property type="entry name" value="Tet-R_TetA/multi-R_MdtG-like"/>
</dbReference>
<dbReference type="EMBL" id="OUUZ01000001">
    <property type="protein sequence ID" value="SPQ18565.1"/>
    <property type="molecule type" value="Genomic_DNA"/>
</dbReference>